<keyword evidence="3" id="KW-0804">Transcription</keyword>
<feature type="region of interest" description="Disordered" evidence="5">
    <location>
        <begin position="898"/>
        <end position="1002"/>
    </location>
</feature>
<evidence type="ECO:0000256" key="4">
    <source>
        <dbReference type="ARBA" id="ARBA00023242"/>
    </source>
</evidence>
<evidence type="ECO:0000256" key="5">
    <source>
        <dbReference type="SAM" id="MobiDB-lite"/>
    </source>
</evidence>
<dbReference type="Proteomes" id="UP000237631">
    <property type="component" value="Unassembled WGS sequence"/>
</dbReference>
<comment type="caution">
    <text evidence="6">The sequence shown here is derived from an EMBL/GenBank/DDBJ whole genome shotgun (WGS) entry which is preliminary data.</text>
</comment>
<name>A0A2S6BR73_9PEZI</name>
<feature type="compositionally biased region" description="Polar residues" evidence="5">
    <location>
        <begin position="907"/>
        <end position="955"/>
    </location>
</feature>
<sequence length="1265" mass="136595">MNPAELTLTISPSLTKASPATIKHGISAATVPPSGRTLVERINVEPIYAQLKAALGDQWSDYKATIAAFILGSLNQAELSWVLQPLLTTLPLASTDLSRPTASILQLHNQLITAIYANTLRDAPASEVASWVVATDKPSSTSKSSGAGGGANDKAEERLKREIMNIHPRDRQRIKALKDEPTKAAKDDGLRKVLEYANELAVKPLGTGLGPNESQTTTPGLARSNFDIEIQRRYAQPLASEQLEFPAPNDLQNKIEPICYEQGLTGGVQQGMLQGCAELVEQACEVYVKEMLSAFLGHSRSNAVGKDGVQTHKFRRQLRREEDDADRGVLQRNAGGMLPVEMQMQAQRAPLRMADMRLALGLSDSFLKQDRFLEEQIMFKHYPVLESSGKGGINGVSTHLTNGVKRRKLSGPDNADAMDIDAEFDYGQFKGVAKNDHDSVMSALDDCLLAAGGGPILEDFRTGAYRASVERAAAARQMRAGIFASKDRSSTQTPPSAALAQRRPGHSKTSAALVDDGPDEQRDEPSAEGQDVRAPSKKRRGASERRRAKESAGAPEKKSGKRKRVHPDEGEETTSAVPLKDGKSADAQPGAKPAKRARTKKSQSQQQQGSSKKRKRAQPIDSDATQPEAGDAPTNKKRALSSEPAETEVTKEGHPVLSNENKKRKRSSSNATREDPFPNDAPLPLGEVFGELNNVFAAFPKKATPVIPKQRGPPAAKKPRAPLALEPNDEEDAPGESDYELAPPPPFPSNPYAPPAQVASNAGTALEAFEVASTNAAESQPASKRPRKAPLTMEAATPKRDARSPLGMSGSEPSSAPPKLIASSAKSTFIPPKATESSEKTIACPLFDRGKGEPCVKSASGTYRARSMQDHIRRTHPEHYIHKLSATEGNVQRMFNSPAKSAVADHASSTGVEQQDQMSSSAPQTPVKSRHQYCTTPAAGSSSSGKHDATQTSAHKQQDRSQMKRAVGPVQGSCERPEFSPLTARNERKASRTAFAAPPPFPLSRRNSFHVDAMMPPQQSPRTGNLMAAPSRVRTPLDPAFTGRMGPPVGGATPTRTSSNGSSASLQSRRTSFVGVPAVTGQHRSGTGGEGISSNQVQMSPSLQTIAAATSNGDWAPPPAPIPQGSSTPRMSAGPPILSPSQFAERTLMQNHMQHQYHMSPPRNEPYMRRDPTPLVSPRRQYMVSQQPQQSPTHLRPSYSNFQPYAPGFGFAQHPDQGMKPRWDPNNVVMSRMTELPEVARRAQYTDHPRGCRCEQCEPGVAFRP</sequence>
<comment type="subcellular location">
    <subcellularLocation>
        <location evidence="1">Nucleus</location>
    </subcellularLocation>
</comment>
<evidence type="ECO:0000313" key="7">
    <source>
        <dbReference type="Proteomes" id="UP000237631"/>
    </source>
</evidence>
<dbReference type="GO" id="GO:0003713">
    <property type="term" value="F:transcription coactivator activity"/>
    <property type="evidence" value="ECO:0007669"/>
    <property type="project" value="TreeGrafter"/>
</dbReference>
<keyword evidence="2" id="KW-0805">Transcription regulation</keyword>
<feature type="region of interest" description="Disordered" evidence="5">
    <location>
        <begin position="1110"/>
        <end position="1139"/>
    </location>
</feature>
<dbReference type="OrthoDB" id="10264870at2759"/>
<gene>
    <name evidence="6" type="ORF">CBER1_04744</name>
</gene>
<dbReference type="AlphaFoldDB" id="A0A2S6BR73"/>
<dbReference type="PANTHER" id="PTHR21277:SF5">
    <property type="entry name" value="TRANSCRIPTIONAL ADAPTER 1"/>
    <property type="match status" value="1"/>
</dbReference>
<proteinExistence type="predicted"/>
<evidence type="ECO:0000313" key="6">
    <source>
        <dbReference type="EMBL" id="PPJ49971.1"/>
    </source>
</evidence>
<feature type="compositionally biased region" description="Low complexity" evidence="5">
    <location>
        <begin position="135"/>
        <end position="145"/>
    </location>
</feature>
<feature type="region of interest" description="Disordered" evidence="5">
    <location>
        <begin position="1039"/>
        <end position="1070"/>
    </location>
</feature>
<evidence type="ECO:0000256" key="2">
    <source>
        <dbReference type="ARBA" id="ARBA00023015"/>
    </source>
</evidence>
<evidence type="ECO:0000256" key="1">
    <source>
        <dbReference type="ARBA" id="ARBA00004123"/>
    </source>
</evidence>
<evidence type="ECO:0000256" key="3">
    <source>
        <dbReference type="ARBA" id="ARBA00023163"/>
    </source>
</evidence>
<feature type="compositionally biased region" description="Polar residues" evidence="5">
    <location>
        <begin position="1054"/>
        <end position="1070"/>
    </location>
</feature>
<protein>
    <submittedName>
        <fullName evidence="6">Uncharacterized protein</fullName>
    </submittedName>
</protein>
<feature type="region of interest" description="Disordered" evidence="5">
    <location>
        <begin position="483"/>
        <end position="686"/>
    </location>
</feature>
<feature type="region of interest" description="Disordered" evidence="5">
    <location>
        <begin position="1153"/>
        <end position="1220"/>
    </location>
</feature>
<feature type="compositionally biased region" description="Pro residues" evidence="5">
    <location>
        <begin position="742"/>
        <end position="754"/>
    </location>
</feature>
<feature type="compositionally biased region" description="Basic and acidic residues" evidence="5">
    <location>
        <begin position="541"/>
        <end position="558"/>
    </location>
</feature>
<dbReference type="GO" id="GO:0000124">
    <property type="term" value="C:SAGA complex"/>
    <property type="evidence" value="ECO:0007669"/>
    <property type="project" value="UniProtKB-ARBA"/>
</dbReference>
<feature type="compositionally biased region" description="Polar residues" evidence="5">
    <location>
        <begin position="1183"/>
        <end position="1203"/>
    </location>
</feature>
<keyword evidence="7" id="KW-1185">Reference proteome</keyword>
<accession>A0A2S6BR73</accession>
<dbReference type="GO" id="GO:0006357">
    <property type="term" value="P:regulation of transcription by RNA polymerase II"/>
    <property type="evidence" value="ECO:0007669"/>
    <property type="project" value="TreeGrafter"/>
</dbReference>
<feature type="compositionally biased region" description="Acidic residues" evidence="5">
    <location>
        <begin position="727"/>
        <end position="739"/>
    </location>
</feature>
<dbReference type="EMBL" id="PNEN01001795">
    <property type="protein sequence ID" value="PPJ49971.1"/>
    <property type="molecule type" value="Genomic_DNA"/>
</dbReference>
<dbReference type="PANTHER" id="PTHR21277">
    <property type="entry name" value="TRANSCRIPTIONAL ADAPTER 1"/>
    <property type="match status" value="1"/>
</dbReference>
<dbReference type="Pfam" id="PF12767">
    <property type="entry name" value="SAGA-Tad1"/>
    <property type="match status" value="1"/>
</dbReference>
<feature type="region of interest" description="Disordered" evidence="5">
    <location>
        <begin position="135"/>
        <end position="158"/>
    </location>
</feature>
<organism evidence="6 7">
    <name type="scientific">Cercospora berteroae</name>
    <dbReference type="NCBI Taxonomy" id="357750"/>
    <lineage>
        <taxon>Eukaryota</taxon>
        <taxon>Fungi</taxon>
        <taxon>Dikarya</taxon>
        <taxon>Ascomycota</taxon>
        <taxon>Pezizomycotina</taxon>
        <taxon>Dothideomycetes</taxon>
        <taxon>Dothideomycetidae</taxon>
        <taxon>Mycosphaerellales</taxon>
        <taxon>Mycosphaerellaceae</taxon>
        <taxon>Cercospora</taxon>
    </lineage>
</organism>
<feature type="compositionally biased region" description="Polar residues" evidence="5">
    <location>
        <begin position="772"/>
        <end position="782"/>
    </location>
</feature>
<dbReference type="GO" id="GO:0005634">
    <property type="term" value="C:nucleus"/>
    <property type="evidence" value="ECO:0007669"/>
    <property type="project" value="UniProtKB-SubCell"/>
</dbReference>
<keyword evidence="4" id="KW-0539">Nucleus</keyword>
<reference evidence="7" key="1">
    <citation type="journal article" date="2017" name="bioRxiv">
        <title>Conservation of a gene cluster reveals novel cercosporin biosynthetic mechanisms and extends production to the genus Colletotrichum.</title>
        <authorList>
            <person name="de Jonge R."/>
            <person name="Ebert M.K."/>
            <person name="Huitt-Roehl C.R."/>
            <person name="Pal P."/>
            <person name="Suttle J.C."/>
            <person name="Spanner R.E."/>
            <person name="Neubauer J.D."/>
            <person name="Jurick W.M.II."/>
            <person name="Stott K.A."/>
            <person name="Secor G.A."/>
            <person name="Thomma B.P.H.J."/>
            <person name="Van de Peer Y."/>
            <person name="Townsend C.A."/>
            <person name="Bolton M.D."/>
        </authorList>
    </citation>
    <scope>NUCLEOTIDE SEQUENCE [LARGE SCALE GENOMIC DNA]</scope>
    <source>
        <strain evidence="7">CBS538.71</strain>
    </source>
</reference>
<dbReference type="InterPro" id="IPR024738">
    <property type="entry name" value="Hfi1/Tada1"/>
</dbReference>
<feature type="region of interest" description="Disordered" evidence="5">
    <location>
        <begin position="699"/>
        <end position="837"/>
    </location>
</feature>
<dbReference type="STRING" id="357750.A0A2S6BR73"/>